<proteinExistence type="predicted"/>
<name>A0A059BZR4_EUCGR</name>
<accession>A0A059BZR4</accession>
<organism evidence="1">
    <name type="scientific">Eucalyptus grandis</name>
    <name type="common">Flooded gum</name>
    <dbReference type="NCBI Taxonomy" id="71139"/>
    <lineage>
        <taxon>Eukaryota</taxon>
        <taxon>Viridiplantae</taxon>
        <taxon>Streptophyta</taxon>
        <taxon>Embryophyta</taxon>
        <taxon>Tracheophyta</taxon>
        <taxon>Spermatophyta</taxon>
        <taxon>Magnoliopsida</taxon>
        <taxon>eudicotyledons</taxon>
        <taxon>Gunneridae</taxon>
        <taxon>Pentapetalae</taxon>
        <taxon>rosids</taxon>
        <taxon>malvids</taxon>
        <taxon>Myrtales</taxon>
        <taxon>Myrtaceae</taxon>
        <taxon>Myrtoideae</taxon>
        <taxon>Eucalypteae</taxon>
        <taxon>Eucalyptus</taxon>
    </lineage>
</organism>
<sequence length="83" mass="9683">MISISIHISRLWPCKARVYRQNLVPASFQMCLVHESPKQNEISTLKLLIIAYKSFSTENEILPKSSMNKTKIWSPHYFPCFVL</sequence>
<protein>
    <submittedName>
        <fullName evidence="1">Uncharacterized protein</fullName>
    </submittedName>
</protein>
<evidence type="ECO:0000313" key="1">
    <source>
        <dbReference type="EMBL" id="KCW71622.1"/>
    </source>
</evidence>
<dbReference type="AlphaFoldDB" id="A0A059BZR4"/>
<dbReference type="InParanoid" id="A0A059BZR4"/>
<dbReference type="Gramene" id="KCW71622">
    <property type="protein sequence ID" value="KCW71622"/>
    <property type="gene ID" value="EUGRSUZ_E00147"/>
</dbReference>
<reference evidence="1" key="1">
    <citation type="submission" date="2013-07" db="EMBL/GenBank/DDBJ databases">
        <title>The genome of Eucalyptus grandis.</title>
        <authorList>
            <person name="Schmutz J."/>
            <person name="Hayes R."/>
            <person name="Myburg A."/>
            <person name="Tuskan G."/>
            <person name="Grattapaglia D."/>
            <person name="Rokhsar D.S."/>
        </authorList>
    </citation>
    <scope>NUCLEOTIDE SEQUENCE</scope>
    <source>
        <tissue evidence="1">Leaf extractions</tissue>
    </source>
</reference>
<dbReference type="EMBL" id="KK198757">
    <property type="protein sequence ID" value="KCW71622.1"/>
    <property type="molecule type" value="Genomic_DNA"/>
</dbReference>
<gene>
    <name evidence="1" type="ORF">EUGRSUZ_E00147</name>
</gene>